<protein>
    <submittedName>
        <fullName evidence="1">Uncharacterized protein</fullName>
    </submittedName>
</protein>
<comment type="caution">
    <text evidence="1">The sequence shown here is derived from an EMBL/GenBank/DDBJ whole genome shotgun (WGS) entry which is preliminary data.</text>
</comment>
<proteinExistence type="predicted"/>
<gene>
    <name evidence="1" type="ORF">KEU06_09220</name>
</gene>
<evidence type="ECO:0000313" key="2">
    <source>
        <dbReference type="Proteomes" id="UP000680348"/>
    </source>
</evidence>
<sequence>MQLPIDVARQAPFKKPKYIDEETPMLSRWMVFGFRPEDQHKPYAHQRVDVTDPNGSDIFTNVTGKQADAILKARNDFVDAILKIINHRVPEAWRVGMRVEYIRQISWGPSTGDKGTIVEVNGVNDFIVMPDENESHRFYTTTDDVTWLPDD</sequence>
<dbReference type="EMBL" id="JAGWCR010000004">
    <property type="protein sequence ID" value="MBS3648784.1"/>
    <property type="molecule type" value="Genomic_DNA"/>
</dbReference>
<dbReference type="Proteomes" id="UP000680348">
    <property type="component" value="Unassembled WGS sequence"/>
</dbReference>
<name>A0A942I2R1_9HYPH</name>
<dbReference type="AlphaFoldDB" id="A0A942I2R1"/>
<organism evidence="1 2">
    <name type="scientific">Pseudaminobacter soli</name>
    <name type="common">ex Zhang et al. 2022</name>
    <dbReference type="NCBI Taxonomy" id="2831468"/>
    <lineage>
        <taxon>Bacteria</taxon>
        <taxon>Pseudomonadati</taxon>
        <taxon>Pseudomonadota</taxon>
        <taxon>Alphaproteobacteria</taxon>
        <taxon>Hyphomicrobiales</taxon>
        <taxon>Phyllobacteriaceae</taxon>
        <taxon>Pseudaminobacter</taxon>
    </lineage>
</organism>
<dbReference type="RefSeq" id="WP_188254347.1">
    <property type="nucleotide sequence ID" value="NZ_JABVCF010000004.1"/>
</dbReference>
<evidence type="ECO:0000313" key="1">
    <source>
        <dbReference type="EMBL" id="MBS3648784.1"/>
    </source>
</evidence>
<accession>A0A942I2R1</accession>
<reference evidence="1" key="1">
    <citation type="submission" date="2021-04" db="EMBL/GenBank/DDBJ databases">
        <title>Pseudaminobacter soli sp. nov., isolated from paddy soil contaminated by heavy metals.</title>
        <authorList>
            <person name="Zhang K."/>
        </authorList>
    </citation>
    <scope>NUCLEOTIDE SEQUENCE</scope>
    <source>
        <strain evidence="1">19-2017</strain>
    </source>
</reference>
<keyword evidence="2" id="KW-1185">Reference proteome</keyword>